<dbReference type="EMBL" id="AP035881">
    <property type="protein sequence ID" value="BFP48205.1"/>
    <property type="molecule type" value="Genomic_DNA"/>
</dbReference>
<feature type="chain" id="PRO_5044336457" description="Lipoprotein" evidence="2">
    <location>
        <begin position="29"/>
        <end position="273"/>
    </location>
</feature>
<evidence type="ECO:0000256" key="1">
    <source>
        <dbReference type="SAM" id="MobiDB-lite"/>
    </source>
</evidence>
<reference evidence="3" key="1">
    <citation type="submission" date="2024-07" db="EMBL/GenBank/DDBJ databases">
        <title>Complete genome sequences of cellulolytic bacteria, Kitasatospora sp. CMC57 and Streptomyces sp. CMC78, isolated from Japanese agricultural soil.</title>
        <authorList>
            <person name="Hashimoto T."/>
            <person name="Ito M."/>
            <person name="Iwamoto M."/>
            <person name="Fukahori D."/>
            <person name="Shoda T."/>
            <person name="Sakoda M."/>
            <person name="Morohoshi T."/>
            <person name="Mitsuboshi M."/>
            <person name="Nishizawa T."/>
        </authorList>
    </citation>
    <scope>NUCLEOTIDE SEQUENCE</scope>
    <source>
        <strain evidence="3">CMC57</strain>
    </source>
</reference>
<evidence type="ECO:0000313" key="3">
    <source>
        <dbReference type="EMBL" id="BFP48205.1"/>
    </source>
</evidence>
<proteinExistence type="predicted"/>
<feature type="region of interest" description="Disordered" evidence="1">
    <location>
        <begin position="217"/>
        <end position="273"/>
    </location>
</feature>
<accession>A0AB33K9X9</accession>
<feature type="compositionally biased region" description="Low complexity" evidence="1">
    <location>
        <begin position="264"/>
        <end position="273"/>
    </location>
</feature>
<name>A0AB33K9X9_9ACTN</name>
<evidence type="ECO:0000256" key="2">
    <source>
        <dbReference type="SAM" id="SignalP"/>
    </source>
</evidence>
<feature type="signal peptide" evidence="2">
    <location>
        <begin position="1"/>
        <end position="28"/>
    </location>
</feature>
<sequence length="273" mass="27916">MTTWLSRTALAWAVVVAAVVAAVSGCGAAGQLHDAGPARPIAAPPSPQLLWAAAETPSVPATEAADTAPPPAALPDITVPGDDLRAVDTLNVLARDPALRGEEQKALTGCQGCAVRSAQYRDLSGDGHPELITAVLVGSETGYLHVYSPRDGRLHPVLAQRVVAGFTAETVGQDLVVREPNGPQDRTVTTYHWSNLRLAVIDRRIIGTGPAAEATLCEPVGPGATVAPTSQPKAGSPKPDNPKAGSPEPKVSVVPTLPPGRGGVAPVPVKPSS</sequence>
<dbReference type="AlphaFoldDB" id="A0AB33K9X9"/>
<evidence type="ECO:0008006" key="4">
    <source>
        <dbReference type="Google" id="ProtNLM"/>
    </source>
</evidence>
<keyword evidence="2" id="KW-0732">Signal</keyword>
<protein>
    <recommendedName>
        <fullName evidence="4">Lipoprotein</fullName>
    </recommendedName>
</protein>
<dbReference type="PROSITE" id="PS51257">
    <property type="entry name" value="PROKAR_LIPOPROTEIN"/>
    <property type="match status" value="1"/>
</dbReference>
<dbReference type="RefSeq" id="WP_407990454.1">
    <property type="nucleotide sequence ID" value="NZ_AP035881.2"/>
</dbReference>
<organism evidence="3">
    <name type="scientific">Kitasatospora sp. CMC57</name>
    <dbReference type="NCBI Taxonomy" id="3231513"/>
    <lineage>
        <taxon>Bacteria</taxon>
        <taxon>Bacillati</taxon>
        <taxon>Actinomycetota</taxon>
        <taxon>Actinomycetes</taxon>
        <taxon>Kitasatosporales</taxon>
        <taxon>Streptomycetaceae</taxon>
        <taxon>Kitasatospora</taxon>
    </lineage>
</organism>
<gene>
    <name evidence="3" type="ORF">KCMC57_45730</name>
</gene>